<reference evidence="1 2" key="1">
    <citation type="submission" date="2019-09" db="EMBL/GenBank/DDBJ databases">
        <authorList>
            <person name="Chandra G."/>
            <person name="Truman W A."/>
        </authorList>
    </citation>
    <scope>NUCLEOTIDE SEQUENCE [LARGE SCALE GENOMIC DNA]</scope>
    <source>
        <strain evidence="1">PS691</strain>
    </source>
</reference>
<dbReference type="Proteomes" id="UP000337909">
    <property type="component" value="Unassembled WGS sequence"/>
</dbReference>
<gene>
    <name evidence="1" type="ORF">PS691_02514</name>
</gene>
<sequence>MSLLVQRMMLGQHLLILAAMSLRQGYEAAMAVAAALKDMTDT</sequence>
<dbReference type="EMBL" id="CABVHQ010000021">
    <property type="protein sequence ID" value="VVN99504.1"/>
    <property type="molecule type" value="Genomic_DNA"/>
</dbReference>
<protein>
    <submittedName>
        <fullName evidence="1">Uncharacterized protein</fullName>
    </submittedName>
</protein>
<evidence type="ECO:0000313" key="2">
    <source>
        <dbReference type="Proteomes" id="UP000337909"/>
    </source>
</evidence>
<accession>A0A5E7CHP9</accession>
<organism evidence="1 2">
    <name type="scientific">Pseudomonas fluorescens</name>
    <dbReference type="NCBI Taxonomy" id="294"/>
    <lineage>
        <taxon>Bacteria</taxon>
        <taxon>Pseudomonadati</taxon>
        <taxon>Pseudomonadota</taxon>
        <taxon>Gammaproteobacteria</taxon>
        <taxon>Pseudomonadales</taxon>
        <taxon>Pseudomonadaceae</taxon>
        <taxon>Pseudomonas</taxon>
    </lineage>
</organism>
<proteinExistence type="predicted"/>
<evidence type="ECO:0000313" key="1">
    <source>
        <dbReference type="EMBL" id="VVN99504.1"/>
    </source>
</evidence>
<dbReference type="AlphaFoldDB" id="A0A5E7CHP9"/>
<name>A0A5E7CHP9_PSEFL</name>